<protein>
    <recommendedName>
        <fullName evidence="3">Phage gp6-like head-tail connector protein</fullName>
    </recommendedName>
</protein>
<dbReference type="EMBL" id="CP042305">
    <property type="protein sequence ID" value="QDZ14765.1"/>
    <property type="molecule type" value="Genomic_DNA"/>
</dbReference>
<sequence>MATTITWYTTEPQEQVERLEAAWPEAPVENLDLLAMILDVAQTQVLAFAPAPPDGEDWEAAPPARLVYAQLQQTINLWNAGSASPTGDVGPEGFSFTPRPLDKTIRTIIRPIDGKPDVL</sequence>
<accession>A0A5B8M4P7</accession>
<dbReference type="KEGG" id="huw:FPZ11_08340"/>
<dbReference type="OrthoDB" id="5147644at2"/>
<proteinExistence type="predicted"/>
<gene>
    <name evidence="1" type="ORF">FPZ11_08340</name>
</gene>
<reference evidence="1 2" key="1">
    <citation type="submission" date="2019-07" db="EMBL/GenBank/DDBJ databases">
        <title>Full genome sequence of Humibacter sp. WJ7-1.</title>
        <authorList>
            <person name="Im W.-T."/>
        </authorList>
    </citation>
    <scope>NUCLEOTIDE SEQUENCE [LARGE SCALE GENOMIC DNA]</scope>
    <source>
        <strain evidence="1 2">WJ7-1</strain>
    </source>
</reference>
<evidence type="ECO:0008006" key="3">
    <source>
        <dbReference type="Google" id="ProtNLM"/>
    </source>
</evidence>
<name>A0A5B8M4P7_9MICO</name>
<dbReference type="RefSeq" id="WP_146319964.1">
    <property type="nucleotide sequence ID" value="NZ_CP042305.1"/>
</dbReference>
<evidence type="ECO:0000313" key="2">
    <source>
        <dbReference type="Proteomes" id="UP000320216"/>
    </source>
</evidence>
<dbReference type="Proteomes" id="UP000320216">
    <property type="component" value="Chromosome"/>
</dbReference>
<evidence type="ECO:0000313" key="1">
    <source>
        <dbReference type="EMBL" id="QDZ14765.1"/>
    </source>
</evidence>
<dbReference type="AlphaFoldDB" id="A0A5B8M4P7"/>
<organism evidence="1 2">
    <name type="scientific">Humibacter ginsenosidimutans</name>
    <dbReference type="NCBI Taxonomy" id="2599293"/>
    <lineage>
        <taxon>Bacteria</taxon>
        <taxon>Bacillati</taxon>
        <taxon>Actinomycetota</taxon>
        <taxon>Actinomycetes</taxon>
        <taxon>Micrococcales</taxon>
        <taxon>Microbacteriaceae</taxon>
        <taxon>Humibacter</taxon>
    </lineage>
</organism>
<keyword evidence="2" id="KW-1185">Reference proteome</keyword>